<sequence>MARGMFYFSSGQVCKSARFAPRDWQPVRGTSSARILNPFSMPKRSHDQCGVAMDLLLESITGTGSVTQVQEA</sequence>
<dbReference type="KEGG" id="pgri:PgNI_08554"/>
<organism evidence="1 2">
    <name type="scientific">Pyricularia grisea</name>
    <name type="common">Crabgrass-specific blast fungus</name>
    <name type="synonym">Magnaporthe grisea</name>
    <dbReference type="NCBI Taxonomy" id="148305"/>
    <lineage>
        <taxon>Eukaryota</taxon>
        <taxon>Fungi</taxon>
        <taxon>Dikarya</taxon>
        <taxon>Ascomycota</taxon>
        <taxon>Pezizomycotina</taxon>
        <taxon>Sordariomycetes</taxon>
        <taxon>Sordariomycetidae</taxon>
        <taxon>Magnaporthales</taxon>
        <taxon>Pyriculariaceae</taxon>
        <taxon>Pyricularia</taxon>
    </lineage>
</organism>
<dbReference type="AlphaFoldDB" id="A0A6P8AUS0"/>
<reference evidence="2" key="3">
    <citation type="submission" date="2025-08" db="UniProtKB">
        <authorList>
            <consortium name="RefSeq"/>
        </authorList>
    </citation>
    <scope>IDENTIFICATION</scope>
    <source>
        <strain evidence="2">NI907</strain>
    </source>
</reference>
<reference evidence="2" key="2">
    <citation type="submission" date="2019-10" db="EMBL/GenBank/DDBJ databases">
        <authorList>
            <consortium name="NCBI Genome Project"/>
        </authorList>
    </citation>
    <scope>NUCLEOTIDE SEQUENCE</scope>
    <source>
        <strain evidence="2">NI907</strain>
    </source>
</reference>
<evidence type="ECO:0000313" key="1">
    <source>
        <dbReference type="Proteomes" id="UP000515153"/>
    </source>
</evidence>
<name>A0A6P8AUS0_PYRGI</name>
<evidence type="ECO:0000313" key="2">
    <source>
        <dbReference type="RefSeq" id="XP_030978666.1"/>
    </source>
</evidence>
<protein>
    <submittedName>
        <fullName evidence="2">Uncharacterized protein</fullName>
    </submittedName>
</protein>
<proteinExistence type="predicted"/>
<dbReference type="Proteomes" id="UP000515153">
    <property type="component" value="Chromosome V"/>
</dbReference>
<dbReference type="GeneID" id="41963458"/>
<gene>
    <name evidence="2" type="ORF">PgNI_08554</name>
</gene>
<dbReference type="RefSeq" id="XP_030978666.1">
    <property type="nucleotide sequence ID" value="XM_031128550.1"/>
</dbReference>
<accession>A0A6P8AUS0</accession>
<reference evidence="1 2" key="1">
    <citation type="journal article" date="2019" name="Mol. Biol. Evol.">
        <title>Blast fungal genomes show frequent chromosomal changes, gene gains and losses, and effector gene turnover.</title>
        <authorList>
            <person name="Gomez Luciano L.B."/>
            <person name="Jason Tsai I."/>
            <person name="Chuma I."/>
            <person name="Tosa Y."/>
            <person name="Chen Y.H."/>
            <person name="Li J.Y."/>
            <person name="Li M.Y."/>
            <person name="Jade Lu M.Y."/>
            <person name="Nakayashiki H."/>
            <person name="Li W.H."/>
        </authorList>
    </citation>
    <scope>NUCLEOTIDE SEQUENCE [LARGE SCALE GENOMIC DNA]</scope>
    <source>
        <strain evidence="1 2">NI907</strain>
    </source>
</reference>
<keyword evidence="1" id="KW-1185">Reference proteome</keyword>